<protein>
    <submittedName>
        <fullName evidence="1">Uncharacterized protein</fullName>
    </submittedName>
</protein>
<keyword evidence="2" id="KW-1185">Reference proteome</keyword>
<evidence type="ECO:0000313" key="1">
    <source>
        <dbReference type="EMBL" id="GGX84949.1"/>
    </source>
</evidence>
<evidence type="ECO:0000313" key="2">
    <source>
        <dbReference type="Proteomes" id="UP000659223"/>
    </source>
</evidence>
<name>A0ABQ2YJE4_9ACTN</name>
<dbReference type="Proteomes" id="UP000659223">
    <property type="component" value="Unassembled WGS sequence"/>
</dbReference>
<gene>
    <name evidence="1" type="ORF">GCM10010324_33330</name>
</gene>
<accession>A0ABQ2YJE4</accession>
<reference evidence="2" key="1">
    <citation type="journal article" date="2019" name="Int. J. Syst. Evol. Microbiol.">
        <title>The Global Catalogue of Microorganisms (GCM) 10K type strain sequencing project: providing services to taxonomists for standard genome sequencing and annotation.</title>
        <authorList>
            <consortium name="The Broad Institute Genomics Platform"/>
            <consortium name="The Broad Institute Genome Sequencing Center for Infectious Disease"/>
            <person name="Wu L."/>
            <person name="Ma J."/>
        </authorList>
    </citation>
    <scope>NUCLEOTIDE SEQUENCE [LARGE SCALE GENOMIC DNA]</scope>
    <source>
        <strain evidence="2">JCM 4586</strain>
    </source>
</reference>
<comment type="caution">
    <text evidence="1">The sequence shown here is derived from an EMBL/GenBank/DDBJ whole genome shotgun (WGS) entry which is preliminary data.</text>
</comment>
<sequence>MGDTTATGPALNQLKEHLDRASNAVNDVLGLQRLTPGAAEDVAAAGQGSGISIGCSSYSVGCGGGGRTLQ</sequence>
<proteinExistence type="predicted"/>
<organism evidence="1 2">
    <name type="scientific">Streptomyces hiroshimensis</name>
    <dbReference type="NCBI Taxonomy" id="66424"/>
    <lineage>
        <taxon>Bacteria</taxon>
        <taxon>Bacillati</taxon>
        <taxon>Actinomycetota</taxon>
        <taxon>Actinomycetes</taxon>
        <taxon>Kitasatosporales</taxon>
        <taxon>Streptomycetaceae</taxon>
        <taxon>Streptomyces</taxon>
    </lineage>
</organism>
<dbReference type="EMBL" id="BMUT01000006">
    <property type="protein sequence ID" value="GGX84949.1"/>
    <property type="molecule type" value="Genomic_DNA"/>
</dbReference>